<dbReference type="InterPro" id="IPR013611">
    <property type="entry name" value="Transp-assoc_OB_typ2"/>
</dbReference>
<keyword evidence="9" id="KW-0406">Ion transport</keyword>
<dbReference type="PROSITE" id="PS50893">
    <property type="entry name" value="ABC_TRANSPORTER_2"/>
    <property type="match status" value="1"/>
</dbReference>
<dbReference type="PANTHER" id="PTHR42781:SF5">
    <property type="entry name" value="PUTRESCINE TRANSPORT ATP-BINDING PROTEIN POTG"/>
    <property type="match status" value="1"/>
</dbReference>
<evidence type="ECO:0000313" key="14">
    <source>
        <dbReference type="Proteomes" id="UP000501003"/>
    </source>
</evidence>
<evidence type="ECO:0000256" key="7">
    <source>
        <dbReference type="ARBA" id="ARBA00022967"/>
    </source>
</evidence>
<dbReference type="KEGG" id="aqg:HRU87_05905"/>
<dbReference type="GO" id="GO:0015418">
    <property type="term" value="F:ABC-type quaternary ammonium compound transporting activity"/>
    <property type="evidence" value="ECO:0007669"/>
    <property type="project" value="UniProtKB-EC"/>
</dbReference>
<dbReference type="SUPFAM" id="SSF52540">
    <property type="entry name" value="P-loop containing nucleoside triphosphate hydrolases"/>
    <property type="match status" value="1"/>
</dbReference>
<proteinExistence type="predicted"/>
<protein>
    <recommendedName>
        <fullName evidence="11">ABC-type quaternary amine transporter</fullName>
        <ecNumber evidence="11">7.6.2.9</ecNumber>
    </recommendedName>
</protein>
<dbReference type="EC" id="7.6.2.9" evidence="11"/>
<evidence type="ECO:0000256" key="3">
    <source>
        <dbReference type="ARBA" id="ARBA00022496"/>
    </source>
</evidence>
<evidence type="ECO:0000256" key="11">
    <source>
        <dbReference type="ARBA" id="ARBA00066388"/>
    </source>
</evidence>
<dbReference type="GO" id="GO:0005524">
    <property type="term" value="F:ATP binding"/>
    <property type="evidence" value="ECO:0007669"/>
    <property type="project" value="UniProtKB-KW"/>
</dbReference>
<dbReference type="InterPro" id="IPR027417">
    <property type="entry name" value="P-loop_NTPase"/>
</dbReference>
<keyword evidence="10" id="KW-0472">Membrane</keyword>
<dbReference type="PANTHER" id="PTHR42781">
    <property type="entry name" value="SPERMIDINE/PUTRESCINE IMPORT ATP-BINDING PROTEIN POTA"/>
    <property type="match status" value="1"/>
</dbReference>
<dbReference type="InterPro" id="IPR017871">
    <property type="entry name" value="ABC_transporter-like_CS"/>
</dbReference>
<dbReference type="Pfam" id="PF08402">
    <property type="entry name" value="TOBE_2"/>
    <property type="match status" value="1"/>
</dbReference>
<dbReference type="InterPro" id="IPR050093">
    <property type="entry name" value="ABC_SmlMolc_Importer"/>
</dbReference>
<feature type="domain" description="ABC transporter" evidence="12">
    <location>
        <begin position="4"/>
        <end position="236"/>
    </location>
</feature>
<keyword evidence="2" id="KW-1003">Cell membrane</keyword>
<keyword evidence="6 13" id="KW-0067">ATP-binding</keyword>
<keyword evidence="1" id="KW-0813">Transport</keyword>
<organism evidence="13 14">
    <name type="scientific">Aquiluna borgnonia</name>
    <dbReference type="NCBI Taxonomy" id="2499157"/>
    <lineage>
        <taxon>Bacteria</taxon>
        <taxon>Bacillati</taxon>
        <taxon>Actinomycetota</taxon>
        <taxon>Actinomycetes</taxon>
        <taxon>Micrococcales</taxon>
        <taxon>Microbacteriaceae</taxon>
        <taxon>Luna cluster</taxon>
        <taxon>Luna-1 subcluster</taxon>
        <taxon>Aquiluna</taxon>
    </lineage>
</organism>
<dbReference type="FunFam" id="3.40.50.300:FF:000425">
    <property type="entry name" value="Probable ABC transporter, ATP-binding subunit"/>
    <property type="match status" value="1"/>
</dbReference>
<dbReference type="SMART" id="SM00382">
    <property type="entry name" value="AAA"/>
    <property type="match status" value="1"/>
</dbReference>
<dbReference type="GO" id="GO:0015408">
    <property type="term" value="F:ABC-type ferric iron transporter activity"/>
    <property type="evidence" value="ECO:0007669"/>
    <property type="project" value="InterPro"/>
</dbReference>
<dbReference type="InterPro" id="IPR008995">
    <property type="entry name" value="Mo/tungstate-bd_C_term_dom"/>
</dbReference>
<keyword evidence="14" id="KW-1185">Reference proteome</keyword>
<dbReference type="Gene3D" id="3.40.50.300">
    <property type="entry name" value="P-loop containing nucleotide triphosphate hydrolases"/>
    <property type="match status" value="1"/>
</dbReference>
<accession>A0A7D4UB78</accession>
<evidence type="ECO:0000256" key="4">
    <source>
        <dbReference type="ARBA" id="ARBA00022519"/>
    </source>
</evidence>
<keyword evidence="4" id="KW-0997">Cell inner membrane</keyword>
<evidence type="ECO:0000256" key="8">
    <source>
        <dbReference type="ARBA" id="ARBA00023004"/>
    </source>
</evidence>
<dbReference type="GO" id="GO:0016887">
    <property type="term" value="F:ATP hydrolysis activity"/>
    <property type="evidence" value="ECO:0007669"/>
    <property type="project" value="InterPro"/>
</dbReference>
<keyword evidence="7" id="KW-1278">Translocase</keyword>
<dbReference type="InterPro" id="IPR015853">
    <property type="entry name" value="ABC_transpr_FbpC"/>
</dbReference>
<evidence type="ECO:0000256" key="9">
    <source>
        <dbReference type="ARBA" id="ARBA00023065"/>
    </source>
</evidence>
<dbReference type="RefSeq" id="WP_173493994.1">
    <property type="nucleotide sequence ID" value="NZ_CP054056.1"/>
</dbReference>
<keyword evidence="5" id="KW-0547">Nucleotide-binding</keyword>
<dbReference type="GO" id="GO:0016020">
    <property type="term" value="C:membrane"/>
    <property type="evidence" value="ECO:0007669"/>
    <property type="project" value="InterPro"/>
</dbReference>
<dbReference type="EMBL" id="CP054056">
    <property type="protein sequence ID" value="QKJ25697.1"/>
    <property type="molecule type" value="Genomic_DNA"/>
</dbReference>
<dbReference type="AlphaFoldDB" id="A0A7D4UB78"/>
<dbReference type="Pfam" id="PF00005">
    <property type="entry name" value="ABC_tran"/>
    <property type="match status" value="1"/>
</dbReference>
<reference evidence="13 14" key="1">
    <citation type="submission" date="2020-05" db="EMBL/GenBank/DDBJ databases">
        <title>Aquirufa sp. strain 15G-AUS-rot a new Aquirufa species.</title>
        <authorList>
            <person name="Pitt A."/>
            <person name="Hahn M.W."/>
        </authorList>
    </citation>
    <scope>NUCLEOTIDE SEQUENCE [LARGE SCALE GENOMIC DNA]</scope>
    <source>
        <strain evidence="13 14">15G-AUS-rot</strain>
    </source>
</reference>
<dbReference type="Proteomes" id="UP000501003">
    <property type="component" value="Chromosome"/>
</dbReference>
<evidence type="ECO:0000256" key="6">
    <source>
        <dbReference type="ARBA" id="ARBA00022840"/>
    </source>
</evidence>
<dbReference type="SUPFAM" id="SSF50331">
    <property type="entry name" value="MOP-like"/>
    <property type="match status" value="1"/>
</dbReference>
<dbReference type="InterPro" id="IPR003593">
    <property type="entry name" value="AAA+_ATPase"/>
</dbReference>
<evidence type="ECO:0000313" key="13">
    <source>
        <dbReference type="EMBL" id="QKJ25697.1"/>
    </source>
</evidence>
<gene>
    <name evidence="13" type="ORF">HRU87_05905</name>
</gene>
<evidence type="ECO:0000256" key="2">
    <source>
        <dbReference type="ARBA" id="ARBA00022475"/>
    </source>
</evidence>
<name>A0A7D4UB78_9MICO</name>
<keyword evidence="3" id="KW-0410">Iron transport</keyword>
<dbReference type="InterPro" id="IPR003439">
    <property type="entry name" value="ABC_transporter-like_ATP-bd"/>
</dbReference>
<dbReference type="PROSITE" id="PS00211">
    <property type="entry name" value="ABC_TRANSPORTER_1"/>
    <property type="match status" value="1"/>
</dbReference>
<evidence type="ECO:0000256" key="10">
    <source>
        <dbReference type="ARBA" id="ARBA00023136"/>
    </source>
</evidence>
<evidence type="ECO:0000259" key="12">
    <source>
        <dbReference type="PROSITE" id="PS50893"/>
    </source>
</evidence>
<dbReference type="CDD" id="cd03259">
    <property type="entry name" value="ABC_Carb_Solutes_like"/>
    <property type="match status" value="1"/>
</dbReference>
<evidence type="ECO:0000256" key="5">
    <source>
        <dbReference type="ARBA" id="ARBA00022741"/>
    </source>
</evidence>
<evidence type="ECO:0000256" key="1">
    <source>
        <dbReference type="ARBA" id="ARBA00022448"/>
    </source>
</evidence>
<keyword evidence="8" id="KW-0408">Iron</keyword>
<sequence>MTYLELRNLGLKFGAEVVLEGVNLSLEKGEILAVLGSSGAGKSTLLRVLAGFERPSSGEVVLSSKVISSTDSLVNPEQRGVGIVPQEAALFPHLNVFQNVEFGIKKLAAPERKTRVSELLALTKLSGLADRMPDQLSGGQAQRVALARALAPKPALILLDEPFSALDAELREQLRSEVIEILRREGATAILVTHDQEEALSLADKVAVLRDQHIVQVGSPAEIYNAPADLGIATFLGDSILVDGEVVDGKVQTSLGRLSALNHIENGQQGVVAIRSENFYLQPNPAGDSEVVGRVFFGHDAVVEVRTPNLTIRARSNGPFAPEVGMRVTVWVRGAVNFYPSAK</sequence>